<dbReference type="InterPro" id="IPR006669">
    <property type="entry name" value="MgtE_transporter"/>
</dbReference>
<keyword evidence="3" id="KW-1185">Reference proteome</keyword>
<evidence type="ECO:0000313" key="2">
    <source>
        <dbReference type="EMBL" id="MCF2218768.1"/>
    </source>
</evidence>
<dbReference type="Proteomes" id="UP001430374">
    <property type="component" value="Unassembled WGS sequence"/>
</dbReference>
<protein>
    <recommendedName>
        <fullName evidence="1">Magnesium transporter MgtE intracellular domain-containing protein</fullName>
    </recommendedName>
</protein>
<dbReference type="Pfam" id="PF03448">
    <property type="entry name" value="MgtE_N"/>
    <property type="match status" value="1"/>
</dbReference>
<evidence type="ECO:0000259" key="1">
    <source>
        <dbReference type="SMART" id="SM00924"/>
    </source>
</evidence>
<comment type="caution">
    <text evidence="2">The sequence shown here is derived from an EMBL/GenBank/DDBJ whole genome shotgun (WGS) entry which is preliminary data.</text>
</comment>
<organism evidence="2 3">
    <name type="scientific">Chryseobacterium indicum</name>
    <dbReference type="NCBI Taxonomy" id="2766954"/>
    <lineage>
        <taxon>Bacteria</taxon>
        <taxon>Pseudomonadati</taxon>
        <taxon>Bacteroidota</taxon>
        <taxon>Flavobacteriia</taxon>
        <taxon>Flavobacteriales</taxon>
        <taxon>Weeksellaceae</taxon>
        <taxon>Chryseobacterium group</taxon>
        <taxon>Chryseobacterium</taxon>
    </lineage>
</organism>
<dbReference type="PANTHER" id="PTHR43773:SF1">
    <property type="entry name" value="MAGNESIUM TRANSPORTER MGTE"/>
    <property type="match status" value="1"/>
</dbReference>
<gene>
    <name evidence="2" type="ORF">H9Q08_05580</name>
</gene>
<name>A0ABS9C3F0_9FLAO</name>
<dbReference type="InterPro" id="IPR006668">
    <property type="entry name" value="Mg_transptr_MgtE_intracell_dom"/>
</dbReference>
<dbReference type="InterPro" id="IPR038076">
    <property type="entry name" value="MgtE_N_sf"/>
</dbReference>
<reference evidence="2" key="1">
    <citation type="submission" date="2021-08" db="EMBL/GenBank/DDBJ databases">
        <title>Complete genome sequence of Chryseobacterium sp strain PS-8.</title>
        <authorList>
            <person name="Das S.K."/>
        </authorList>
    </citation>
    <scope>NUCLEOTIDE SEQUENCE</scope>
    <source>
        <strain evidence="2">PS-8</strain>
    </source>
</reference>
<accession>A0ABS9C3F0</accession>
<dbReference type="PANTHER" id="PTHR43773">
    <property type="entry name" value="MAGNESIUM TRANSPORTER MGTE"/>
    <property type="match status" value="1"/>
</dbReference>
<dbReference type="RefSeq" id="WP_235130475.1">
    <property type="nucleotide sequence ID" value="NZ_JACSGT010000001.1"/>
</dbReference>
<dbReference type="EMBL" id="JACSGT010000001">
    <property type="protein sequence ID" value="MCF2218768.1"/>
    <property type="molecule type" value="Genomic_DNA"/>
</dbReference>
<proteinExistence type="predicted"/>
<evidence type="ECO:0000313" key="3">
    <source>
        <dbReference type="Proteomes" id="UP001430374"/>
    </source>
</evidence>
<dbReference type="Gene3D" id="1.25.60.10">
    <property type="entry name" value="MgtE N-terminal domain-like"/>
    <property type="match status" value="1"/>
</dbReference>
<dbReference type="SMART" id="SM00924">
    <property type="entry name" value="MgtE_N"/>
    <property type="match status" value="1"/>
</dbReference>
<dbReference type="SUPFAM" id="SSF158791">
    <property type="entry name" value="MgtE N-terminal domain-like"/>
    <property type="match status" value="1"/>
</dbReference>
<feature type="domain" description="Magnesium transporter MgtE intracellular" evidence="1">
    <location>
        <begin position="32"/>
        <end position="115"/>
    </location>
</feature>
<sequence>MAEQNFQHIIPSLQNCISERNIMQSKLLLEELYPADIAELLQEFTVTEQKFLLDCIDNDISSSVLLELDEDERGKLIESFSAKEIAEEMIQEMDSDDAADIISELSEGKKEEVFIWRQKRSSTMLQNIPTLNKFFWNFMWNKTNSA</sequence>